<dbReference type="Proteomes" id="UP000054560">
    <property type="component" value="Unassembled WGS sequence"/>
</dbReference>
<dbReference type="PANTHER" id="PTHR13715:SF99">
    <property type="entry name" value="INOSITOL 1,4,5-TRISPHOSPHATE RECEPTOR-LIKE PROTEIN A"/>
    <property type="match status" value="1"/>
</dbReference>
<evidence type="ECO:0000313" key="1">
    <source>
        <dbReference type="EMBL" id="KNC75586.1"/>
    </source>
</evidence>
<dbReference type="GeneID" id="25912397"/>
<accession>A0A0L0FGL9</accession>
<dbReference type="GO" id="GO:0006816">
    <property type="term" value="P:calcium ion transport"/>
    <property type="evidence" value="ECO:0007669"/>
    <property type="project" value="InterPro"/>
</dbReference>
<proteinExistence type="predicted"/>
<dbReference type="AlphaFoldDB" id="A0A0L0FGL9"/>
<name>A0A0L0FGL9_9EUKA</name>
<reference evidence="1 2" key="1">
    <citation type="submission" date="2011-02" db="EMBL/GenBank/DDBJ databases">
        <title>The Genome Sequence of Sphaeroforma arctica JP610.</title>
        <authorList>
            <consortium name="The Broad Institute Genome Sequencing Platform"/>
            <person name="Russ C."/>
            <person name="Cuomo C."/>
            <person name="Young S.K."/>
            <person name="Zeng Q."/>
            <person name="Gargeya S."/>
            <person name="Alvarado L."/>
            <person name="Berlin A."/>
            <person name="Chapman S.B."/>
            <person name="Chen Z."/>
            <person name="Freedman E."/>
            <person name="Gellesch M."/>
            <person name="Goldberg J."/>
            <person name="Griggs A."/>
            <person name="Gujja S."/>
            <person name="Heilman E."/>
            <person name="Heiman D."/>
            <person name="Howarth C."/>
            <person name="Mehta T."/>
            <person name="Neiman D."/>
            <person name="Pearson M."/>
            <person name="Roberts A."/>
            <person name="Saif S."/>
            <person name="Shea T."/>
            <person name="Shenoy N."/>
            <person name="Sisk P."/>
            <person name="Stolte C."/>
            <person name="Sykes S."/>
            <person name="White J."/>
            <person name="Yandava C."/>
            <person name="Burger G."/>
            <person name="Gray M.W."/>
            <person name="Holland P.W.H."/>
            <person name="King N."/>
            <person name="Lang F.B.F."/>
            <person name="Roger A.J."/>
            <person name="Ruiz-Trillo I."/>
            <person name="Haas B."/>
            <person name="Nusbaum C."/>
            <person name="Birren B."/>
        </authorList>
    </citation>
    <scope>NUCLEOTIDE SEQUENCE [LARGE SCALE GENOMIC DNA]</scope>
    <source>
        <strain evidence="1 2">JP610</strain>
    </source>
</reference>
<sequence>PDTGHSLRAENDATAHFKAEVDNLKSSEYKITNQPDYFKPPHKSGHPLPPHEYKTRNACHGYQDMVLGDTAANALMSLKRSENDPNLIVMKWNPTRDERALLQGKEVDNNPLDGMTLMSDSLIDLSMPMADDSADGLSDMSSSYVWNGPECATMSLQAMIASSADTWKRALDYLIAQWELFCAMCLGRQYVAIQELQKQYPADMVLHMVCNPDLSYRLRAVCAKFLLHLHVDCDPQTNIPPIQRVRIWTDIKVGGAEENDDIPLRKTEVHTCDNTESKEKDRQLEDKLMGIKAYVDQVLEMDDSSANAKNVNRHAFTESVKTKNTDAAALGLANLDLLEALIRFGFYSHNELLRVVVSPIGAYLHGF</sequence>
<dbReference type="InterPro" id="IPR015925">
    <property type="entry name" value="Ryanodine_IP3_receptor"/>
</dbReference>
<dbReference type="STRING" id="667725.A0A0L0FGL9"/>
<organism evidence="1 2">
    <name type="scientific">Sphaeroforma arctica JP610</name>
    <dbReference type="NCBI Taxonomy" id="667725"/>
    <lineage>
        <taxon>Eukaryota</taxon>
        <taxon>Ichthyosporea</taxon>
        <taxon>Ichthyophonida</taxon>
        <taxon>Sphaeroforma</taxon>
    </lineage>
</organism>
<feature type="non-terminal residue" evidence="1">
    <location>
        <position position="1"/>
    </location>
</feature>
<dbReference type="PANTHER" id="PTHR13715">
    <property type="entry name" value="RYANODINE RECEPTOR AND IP3 RECEPTOR"/>
    <property type="match status" value="1"/>
</dbReference>
<evidence type="ECO:0000313" key="2">
    <source>
        <dbReference type="Proteomes" id="UP000054560"/>
    </source>
</evidence>
<dbReference type="RefSeq" id="XP_014149488.1">
    <property type="nucleotide sequence ID" value="XM_014294013.1"/>
</dbReference>
<dbReference type="EMBL" id="KQ243536">
    <property type="protein sequence ID" value="KNC75586.1"/>
    <property type="molecule type" value="Genomic_DNA"/>
</dbReference>
<dbReference type="eggNOG" id="KOG3533">
    <property type="taxonomic scope" value="Eukaryota"/>
</dbReference>
<protein>
    <submittedName>
        <fullName evidence="1">Uncharacterized protein</fullName>
    </submittedName>
</protein>
<keyword evidence="2" id="KW-1185">Reference proteome</keyword>
<gene>
    <name evidence="1" type="ORF">SARC_11893</name>
</gene>
<dbReference type="OrthoDB" id="300855at2759"/>